<evidence type="ECO:0000256" key="1">
    <source>
        <dbReference type="ARBA" id="ARBA00022598"/>
    </source>
</evidence>
<dbReference type="PANTHER" id="PTHR43311">
    <property type="entry name" value="GLUTAMATE--TRNA LIGASE"/>
    <property type="match status" value="1"/>
</dbReference>
<organism evidence="9 10">
    <name type="scientific">Futiania mangrovi</name>
    <dbReference type="NCBI Taxonomy" id="2959716"/>
    <lineage>
        <taxon>Bacteria</taxon>
        <taxon>Pseudomonadati</taxon>
        <taxon>Pseudomonadota</taxon>
        <taxon>Alphaproteobacteria</taxon>
        <taxon>Futianiales</taxon>
        <taxon>Futianiaceae</taxon>
        <taxon>Futiania</taxon>
    </lineage>
</organism>
<dbReference type="RefSeq" id="WP_269332271.1">
    <property type="nucleotide sequence ID" value="NZ_JAMZFT010000002.1"/>
</dbReference>
<evidence type="ECO:0000256" key="6">
    <source>
        <dbReference type="ARBA" id="ARBA00023146"/>
    </source>
</evidence>
<dbReference type="AlphaFoldDB" id="A0A9J6PCK9"/>
<keyword evidence="1 7" id="KW-0436">Ligase</keyword>
<accession>A0A9J6PCK9</accession>
<name>A0A9J6PCK9_9PROT</name>
<dbReference type="EC" id="6.1.1.-" evidence="9"/>
<dbReference type="InterPro" id="IPR000924">
    <property type="entry name" value="Glu/Gln-tRNA-synth"/>
</dbReference>
<evidence type="ECO:0000256" key="4">
    <source>
        <dbReference type="ARBA" id="ARBA00022833"/>
    </source>
</evidence>
<gene>
    <name evidence="9" type="primary">gluQRS</name>
    <name evidence="9" type="ORF">NJQ99_07805</name>
</gene>
<evidence type="ECO:0000313" key="9">
    <source>
        <dbReference type="EMBL" id="MCP1336305.1"/>
    </source>
</evidence>
<dbReference type="Proteomes" id="UP001055804">
    <property type="component" value="Unassembled WGS sequence"/>
</dbReference>
<reference evidence="9" key="1">
    <citation type="submission" date="2022-06" db="EMBL/GenBank/DDBJ databases">
        <title>Isolation and Genomics of Futiania mangrovii gen. nov., sp. nov., a Rare and Metabolically-versatile member in the Class Alphaproteobacteria.</title>
        <authorList>
            <person name="Liu L."/>
            <person name="Huang W.-C."/>
            <person name="Pan J."/>
            <person name="Li J."/>
            <person name="Huang Y."/>
            <person name="Du H."/>
            <person name="Liu Y."/>
            <person name="Li M."/>
        </authorList>
    </citation>
    <scope>NUCLEOTIDE SEQUENCE</scope>
    <source>
        <strain evidence="9">FT118</strain>
    </source>
</reference>
<keyword evidence="7" id="KW-0648">Protein biosynthesis</keyword>
<evidence type="ECO:0000259" key="8">
    <source>
        <dbReference type="Pfam" id="PF00749"/>
    </source>
</evidence>
<dbReference type="Pfam" id="PF00749">
    <property type="entry name" value="tRNA-synt_1c"/>
    <property type="match status" value="1"/>
</dbReference>
<dbReference type="PRINTS" id="PR00987">
    <property type="entry name" value="TRNASYNTHGLU"/>
</dbReference>
<dbReference type="Gene3D" id="3.40.50.620">
    <property type="entry name" value="HUPs"/>
    <property type="match status" value="1"/>
</dbReference>
<keyword evidence="10" id="KW-1185">Reference proteome</keyword>
<dbReference type="SUPFAM" id="SSF52374">
    <property type="entry name" value="Nucleotidylyl transferase"/>
    <property type="match status" value="1"/>
</dbReference>
<evidence type="ECO:0000256" key="2">
    <source>
        <dbReference type="ARBA" id="ARBA00022723"/>
    </source>
</evidence>
<protein>
    <submittedName>
        <fullName evidence="9">tRNA glutamyl-Q(34) synthetase GluQRS</fullName>
        <ecNumber evidence="9">6.1.1.-</ecNumber>
    </submittedName>
</protein>
<dbReference type="GO" id="GO:0005524">
    <property type="term" value="F:ATP binding"/>
    <property type="evidence" value="ECO:0007669"/>
    <property type="project" value="UniProtKB-KW"/>
</dbReference>
<evidence type="ECO:0000256" key="7">
    <source>
        <dbReference type="RuleBase" id="RU363037"/>
    </source>
</evidence>
<dbReference type="GO" id="GO:0004818">
    <property type="term" value="F:glutamate-tRNA ligase activity"/>
    <property type="evidence" value="ECO:0007669"/>
    <property type="project" value="TreeGrafter"/>
</dbReference>
<evidence type="ECO:0000256" key="3">
    <source>
        <dbReference type="ARBA" id="ARBA00022741"/>
    </source>
</evidence>
<feature type="domain" description="Glutamyl/glutaminyl-tRNA synthetase class Ib catalytic" evidence="8">
    <location>
        <begin position="4"/>
        <end position="264"/>
    </location>
</feature>
<comment type="similarity">
    <text evidence="7">Belongs to the class-I aminoacyl-tRNA synthetase family.</text>
</comment>
<evidence type="ECO:0000256" key="5">
    <source>
        <dbReference type="ARBA" id="ARBA00022840"/>
    </source>
</evidence>
<dbReference type="GO" id="GO:0006424">
    <property type="term" value="P:glutamyl-tRNA aminoacylation"/>
    <property type="evidence" value="ECO:0007669"/>
    <property type="project" value="TreeGrafter"/>
</dbReference>
<keyword evidence="6 7" id="KW-0030">Aminoacyl-tRNA synthetase</keyword>
<keyword evidence="4" id="KW-0862">Zinc</keyword>
<sequence>MPETTRFAPSPNGPLHLGHAFAALTAAALADVAHGGRFLVRIEDIDTSRARPEFEAAIFHDLAWLGLEWETPVRRQSDHFEGYRAALDRLEGLGVLYPCFCTRRDIEGVLDAPHGPEGIIYPGTCRHLSAVEAHARLAEGRPHALRLDLARAMALTGPVRFVETGTPPVGGGGEIAAGHAALAATLGDVVVARKDVPTSYHLSVVVDDALQGVTLVTRGQDLFFATPVQRVLQDLLGLPVPRYHHHRLIRDEGGERLAKRRGGETLGDLRARGVTAAQVRARLGFSPHPAGSAPPTP</sequence>
<dbReference type="PROSITE" id="PS00178">
    <property type="entry name" value="AA_TRNA_LIGASE_I"/>
    <property type="match status" value="1"/>
</dbReference>
<dbReference type="InterPro" id="IPR001412">
    <property type="entry name" value="aa-tRNA-synth_I_CS"/>
</dbReference>
<keyword evidence="3 7" id="KW-0547">Nucleotide-binding</keyword>
<proteinExistence type="inferred from homology"/>
<dbReference type="NCBIfam" id="NF004315">
    <property type="entry name" value="PRK05710.1-4"/>
    <property type="match status" value="1"/>
</dbReference>
<dbReference type="PANTHER" id="PTHR43311:SF1">
    <property type="entry name" value="GLUTAMYL-Q TRNA(ASP) SYNTHETASE"/>
    <property type="match status" value="1"/>
</dbReference>
<evidence type="ECO:0000313" key="10">
    <source>
        <dbReference type="Proteomes" id="UP001055804"/>
    </source>
</evidence>
<dbReference type="InterPro" id="IPR049940">
    <property type="entry name" value="GluQ/Sye"/>
</dbReference>
<keyword evidence="2" id="KW-0479">Metal-binding</keyword>
<comment type="caution">
    <text evidence="9">The sequence shown here is derived from an EMBL/GenBank/DDBJ whole genome shotgun (WGS) entry which is preliminary data.</text>
</comment>
<keyword evidence="5 7" id="KW-0067">ATP-binding</keyword>
<dbReference type="InterPro" id="IPR014729">
    <property type="entry name" value="Rossmann-like_a/b/a_fold"/>
</dbReference>
<dbReference type="InterPro" id="IPR020058">
    <property type="entry name" value="Glu/Gln-tRNA-synth_Ib_cat-dom"/>
</dbReference>
<dbReference type="EMBL" id="JAMZFT010000002">
    <property type="protein sequence ID" value="MCP1336305.1"/>
    <property type="molecule type" value="Genomic_DNA"/>
</dbReference>
<dbReference type="GO" id="GO:0005829">
    <property type="term" value="C:cytosol"/>
    <property type="evidence" value="ECO:0007669"/>
    <property type="project" value="TreeGrafter"/>
</dbReference>